<evidence type="ECO:0000256" key="2">
    <source>
        <dbReference type="ARBA" id="ARBA00012756"/>
    </source>
</evidence>
<feature type="domain" description="Beta galactosidase small chain/" evidence="5">
    <location>
        <begin position="4"/>
        <end position="263"/>
    </location>
</feature>
<name>A0A7S2B415_9STRA</name>
<accession>A0A7S2B415</accession>
<reference evidence="6" key="1">
    <citation type="submission" date="2021-01" db="EMBL/GenBank/DDBJ databases">
        <authorList>
            <person name="Corre E."/>
            <person name="Pelletier E."/>
            <person name="Niang G."/>
            <person name="Scheremetjew M."/>
            <person name="Finn R."/>
            <person name="Kale V."/>
            <person name="Holt S."/>
            <person name="Cochrane G."/>
            <person name="Meng A."/>
            <person name="Brown T."/>
            <person name="Cohen L."/>
        </authorList>
    </citation>
    <scope>NUCLEOTIDE SEQUENCE</scope>
    <source>
        <strain evidence="6">CCMP1381</strain>
    </source>
</reference>
<dbReference type="PANTHER" id="PTHR46323">
    <property type="entry name" value="BETA-GALACTOSIDASE"/>
    <property type="match status" value="1"/>
</dbReference>
<dbReference type="GO" id="GO:0004565">
    <property type="term" value="F:beta-galactosidase activity"/>
    <property type="evidence" value="ECO:0007669"/>
    <property type="project" value="UniProtKB-EC"/>
</dbReference>
<dbReference type="EMBL" id="HBGS01010143">
    <property type="protein sequence ID" value="CAD9385601.1"/>
    <property type="molecule type" value="Transcribed_RNA"/>
</dbReference>
<dbReference type="GO" id="GO:0009341">
    <property type="term" value="C:beta-galactosidase complex"/>
    <property type="evidence" value="ECO:0007669"/>
    <property type="project" value="InterPro"/>
</dbReference>
<dbReference type="InterPro" id="IPR004199">
    <property type="entry name" value="B-gal_small/dom_5"/>
</dbReference>
<organism evidence="6">
    <name type="scientific">Octactis speculum</name>
    <dbReference type="NCBI Taxonomy" id="3111310"/>
    <lineage>
        <taxon>Eukaryota</taxon>
        <taxon>Sar</taxon>
        <taxon>Stramenopiles</taxon>
        <taxon>Ochrophyta</taxon>
        <taxon>Dictyochophyceae</taxon>
        <taxon>Dictyochales</taxon>
        <taxon>Dictyochaceae</taxon>
        <taxon>Octactis</taxon>
    </lineage>
</organism>
<sequence>MCVEVLGLVDVRAGLSFAERWANAGLDNLHFLPAESNTPLKWSLAESGEAGGGGGPLLSFKVESLALNKSQHRVAKLITHYLITPTGEIGIDVELAVEKWVPPLGRVGLRLKLRANEDDELSWLGRGPGENYPDRHQGVFVGVHRSRPFLDGHVPYIRPQENGSHGGCHWAQVGSFMVRGGTPFSFRCSPYSDEALAAATHQTDLVTDAPDGGAARALELHVDTLMMGLGGDDSWSPSVHPPYLLNSHRSRGKPAYKYQVWLTPMGPEDHARDIARRPVYRPV</sequence>
<dbReference type="SMART" id="SM01038">
    <property type="entry name" value="Bgal_small_N"/>
    <property type="match status" value="1"/>
</dbReference>
<keyword evidence="4" id="KW-0326">Glycosidase</keyword>
<protein>
    <recommendedName>
        <fullName evidence="2">beta-galactosidase</fullName>
        <ecNumber evidence="2">3.2.1.23</ecNumber>
    </recommendedName>
</protein>
<evidence type="ECO:0000256" key="4">
    <source>
        <dbReference type="ARBA" id="ARBA00023295"/>
    </source>
</evidence>
<dbReference type="InterPro" id="IPR014718">
    <property type="entry name" value="GH-type_carb-bd"/>
</dbReference>
<proteinExistence type="predicted"/>
<evidence type="ECO:0000313" key="6">
    <source>
        <dbReference type="EMBL" id="CAD9385601.1"/>
    </source>
</evidence>
<dbReference type="SUPFAM" id="SSF74650">
    <property type="entry name" value="Galactose mutarotase-like"/>
    <property type="match status" value="1"/>
</dbReference>
<dbReference type="AlphaFoldDB" id="A0A7S2B415"/>
<evidence type="ECO:0000256" key="3">
    <source>
        <dbReference type="ARBA" id="ARBA00022801"/>
    </source>
</evidence>
<dbReference type="InterPro" id="IPR050347">
    <property type="entry name" value="Bact_Beta-galactosidase"/>
</dbReference>
<evidence type="ECO:0000259" key="5">
    <source>
        <dbReference type="SMART" id="SM01038"/>
    </source>
</evidence>
<dbReference type="Gene3D" id="2.70.98.10">
    <property type="match status" value="1"/>
</dbReference>
<dbReference type="EC" id="3.2.1.23" evidence="2"/>
<keyword evidence="3" id="KW-0378">Hydrolase</keyword>
<comment type="catalytic activity">
    <reaction evidence="1">
        <text>Hydrolysis of terminal non-reducing beta-D-galactose residues in beta-D-galactosides.</text>
        <dbReference type="EC" id="3.2.1.23"/>
    </reaction>
</comment>
<evidence type="ECO:0000256" key="1">
    <source>
        <dbReference type="ARBA" id="ARBA00001412"/>
    </source>
</evidence>
<dbReference type="GO" id="GO:0030246">
    <property type="term" value="F:carbohydrate binding"/>
    <property type="evidence" value="ECO:0007669"/>
    <property type="project" value="InterPro"/>
</dbReference>
<dbReference type="GO" id="GO:0005990">
    <property type="term" value="P:lactose catabolic process"/>
    <property type="evidence" value="ECO:0007669"/>
    <property type="project" value="TreeGrafter"/>
</dbReference>
<dbReference type="PANTHER" id="PTHR46323:SF2">
    <property type="entry name" value="BETA-GALACTOSIDASE"/>
    <property type="match status" value="1"/>
</dbReference>
<dbReference type="Pfam" id="PF02929">
    <property type="entry name" value="Bgal_small_N"/>
    <property type="match status" value="1"/>
</dbReference>
<dbReference type="InterPro" id="IPR011013">
    <property type="entry name" value="Gal_mutarotase_sf_dom"/>
</dbReference>
<gene>
    <name evidence="6" type="ORF">DSPE1174_LOCUS5351</name>
</gene>